<gene>
    <name evidence="3" type="ORF">KIPB_009962</name>
</gene>
<feature type="domain" description="Helicase-associated" evidence="2">
    <location>
        <begin position="542"/>
        <end position="599"/>
    </location>
</feature>
<feature type="compositionally biased region" description="Basic and acidic residues" evidence="1">
    <location>
        <begin position="234"/>
        <end position="245"/>
    </location>
</feature>
<dbReference type="PANTHER" id="PTHR33418">
    <property type="entry name" value="HELICASE-ASSOCIATED"/>
    <property type="match status" value="1"/>
</dbReference>
<feature type="domain" description="Helicase-associated" evidence="2">
    <location>
        <begin position="479"/>
        <end position="536"/>
    </location>
</feature>
<reference evidence="3 4" key="1">
    <citation type="journal article" date="2018" name="PLoS ONE">
        <title>The draft genome of Kipferlia bialata reveals reductive genome evolution in fornicate parasites.</title>
        <authorList>
            <person name="Tanifuji G."/>
            <person name="Takabayashi S."/>
            <person name="Kume K."/>
            <person name="Takagi M."/>
            <person name="Nakayama T."/>
            <person name="Kamikawa R."/>
            <person name="Inagaki Y."/>
            <person name="Hashimoto T."/>
        </authorList>
    </citation>
    <scope>NUCLEOTIDE SEQUENCE [LARGE SCALE GENOMIC DNA]</scope>
    <source>
        <strain evidence="3">NY0173</strain>
    </source>
</reference>
<keyword evidence="4" id="KW-1185">Reference proteome</keyword>
<evidence type="ECO:0000313" key="3">
    <source>
        <dbReference type="EMBL" id="GIQ87841.1"/>
    </source>
</evidence>
<dbReference type="AlphaFoldDB" id="A0A9K3D318"/>
<evidence type="ECO:0000259" key="2">
    <source>
        <dbReference type="Pfam" id="PF03457"/>
    </source>
</evidence>
<sequence>MGVQWRGRRGGTLSQERINRLQSVHFPWNYHDVAWSDTFAALSAYKDTHATWPPRTSVPGRERSLYKWMGTQRESLQRGTLSQTRIDRLNSIGFPLDPKRIQWMEKLDEVREYVETKQQWPESRGALGKWLQYQRQRYREGVLEEYRVSALDAMGMVWEPRSSQEGAEGPIPENGKKGREKEKRERKSSMDSIVPRPPKRRCRDQTSVESGIQRKVDTSSIAIGRPVRACRTMSTKERERDRRQEAGSSDGSSWESSDTERGSDESDFSDTKGDASVVEQGARRQQSKRTWTESFDCLSTFMHTNNGCIPTSDDDPTLHSWTITQRANWKRGALSQDRIDKLDSIGFHWDLTANQWDTAFTRLSEYRSSHSKWPTQSDNTSGSWMVKQRQMRRKGRLSQECIDRLDSISFPWQPLAGIWERHYIDLKRYRSTHNKWPTPSDGTVLNSWMHNQRAARTRLTQVQRDLLDGIGFPWDAISDQWDRVFAEVVAYKEKYGKWPTQTSSPTLGAWVSTQRRFRKRGKVTPAHIAQLDSVDFPWDPKKVAWDRQYAALKEYMRTHITWPRQSYGSLGFWVNAQRVLRRKGKLSKSQEDALDDIGFEWDPRG</sequence>
<feature type="compositionally biased region" description="Basic and acidic residues" evidence="1">
    <location>
        <begin position="258"/>
        <end position="273"/>
    </location>
</feature>
<feature type="domain" description="Helicase-associated" evidence="2">
    <location>
        <begin position="31"/>
        <end position="94"/>
    </location>
</feature>
<dbReference type="OrthoDB" id="48491at2759"/>
<dbReference type="InterPro" id="IPR005114">
    <property type="entry name" value="Helicase_assoc"/>
</dbReference>
<accession>A0A9K3D318</accession>
<dbReference type="PANTHER" id="PTHR33418:SF1">
    <property type="entry name" value="HELICASE-ASSOCIATED DOMAIN-CONTAINING PROTEIN"/>
    <property type="match status" value="1"/>
</dbReference>
<protein>
    <recommendedName>
        <fullName evidence="2">Helicase-associated domain-containing protein</fullName>
    </recommendedName>
</protein>
<feature type="compositionally biased region" description="Basic and acidic residues" evidence="1">
    <location>
        <begin position="174"/>
        <end position="189"/>
    </location>
</feature>
<feature type="domain" description="Helicase-associated" evidence="2">
    <location>
        <begin position="419"/>
        <end position="472"/>
    </location>
</feature>
<feature type="region of interest" description="Disordered" evidence="1">
    <location>
        <begin position="161"/>
        <end position="289"/>
    </location>
</feature>
<comment type="caution">
    <text evidence="3">The sequence shown here is derived from an EMBL/GenBank/DDBJ whole genome shotgun (WGS) entry which is preliminary data.</text>
</comment>
<proteinExistence type="predicted"/>
<dbReference type="Proteomes" id="UP000265618">
    <property type="component" value="Unassembled WGS sequence"/>
</dbReference>
<evidence type="ECO:0000313" key="4">
    <source>
        <dbReference type="Proteomes" id="UP000265618"/>
    </source>
</evidence>
<name>A0A9K3D318_9EUKA</name>
<dbReference type="EMBL" id="BDIP01003543">
    <property type="protein sequence ID" value="GIQ87841.1"/>
    <property type="molecule type" value="Genomic_DNA"/>
</dbReference>
<feature type="domain" description="Helicase-associated" evidence="2">
    <location>
        <begin position="101"/>
        <end position="156"/>
    </location>
</feature>
<dbReference type="Pfam" id="PF03457">
    <property type="entry name" value="HA"/>
    <property type="match status" value="7"/>
</dbReference>
<feature type="domain" description="Helicase-associated" evidence="2">
    <location>
        <begin position="289"/>
        <end position="347"/>
    </location>
</feature>
<feature type="compositionally biased region" description="Low complexity" evidence="1">
    <location>
        <begin position="247"/>
        <end position="256"/>
    </location>
</feature>
<evidence type="ECO:0000256" key="1">
    <source>
        <dbReference type="SAM" id="MobiDB-lite"/>
    </source>
</evidence>
<dbReference type="Gene3D" id="6.10.140.530">
    <property type="match status" value="7"/>
</dbReference>
<organism evidence="3 4">
    <name type="scientific">Kipferlia bialata</name>
    <dbReference type="NCBI Taxonomy" id="797122"/>
    <lineage>
        <taxon>Eukaryota</taxon>
        <taxon>Metamonada</taxon>
        <taxon>Carpediemonas-like organisms</taxon>
        <taxon>Kipferlia</taxon>
    </lineage>
</organism>
<feature type="domain" description="Helicase-associated" evidence="2">
    <location>
        <begin position="354"/>
        <end position="410"/>
    </location>
</feature>